<dbReference type="OrthoDB" id="5393256at2759"/>
<feature type="region of interest" description="Disordered" evidence="7">
    <location>
        <begin position="482"/>
        <end position="598"/>
    </location>
</feature>
<feature type="transmembrane region" description="Helical" evidence="8">
    <location>
        <begin position="212"/>
        <end position="236"/>
    </location>
</feature>
<dbReference type="Pfam" id="PF08733">
    <property type="entry name" value="PalH"/>
    <property type="match status" value="1"/>
</dbReference>
<feature type="compositionally biased region" description="Low complexity" evidence="7">
    <location>
        <begin position="455"/>
        <end position="473"/>
    </location>
</feature>
<dbReference type="PANTHER" id="PTHR35779">
    <property type="entry name" value="PH-RESPONSE REGULATOR PROTEIN PALH/RIM21"/>
    <property type="match status" value="1"/>
</dbReference>
<name>A0A5E8BRT1_9ASCO</name>
<feature type="compositionally biased region" description="Acidic residues" evidence="7">
    <location>
        <begin position="535"/>
        <end position="572"/>
    </location>
</feature>
<keyword evidence="2 8" id="KW-0812">Transmembrane</keyword>
<evidence type="ECO:0000256" key="3">
    <source>
        <dbReference type="ARBA" id="ARBA00022989"/>
    </source>
</evidence>
<comment type="subcellular location">
    <subcellularLocation>
        <location evidence="1">Membrane</location>
        <topology evidence="1">Multi-pass membrane protein</topology>
    </subcellularLocation>
</comment>
<feature type="compositionally biased region" description="Low complexity" evidence="7">
    <location>
        <begin position="639"/>
        <end position="660"/>
    </location>
</feature>
<evidence type="ECO:0000256" key="7">
    <source>
        <dbReference type="SAM" id="MobiDB-lite"/>
    </source>
</evidence>
<feature type="transmembrane region" description="Helical" evidence="8">
    <location>
        <begin position="256"/>
        <end position="280"/>
    </location>
</feature>
<feature type="region of interest" description="Disordered" evidence="7">
    <location>
        <begin position="710"/>
        <end position="729"/>
    </location>
</feature>
<feature type="compositionally biased region" description="Polar residues" evidence="7">
    <location>
        <begin position="720"/>
        <end position="729"/>
    </location>
</feature>
<feature type="compositionally biased region" description="Acidic residues" evidence="7">
    <location>
        <begin position="846"/>
        <end position="861"/>
    </location>
</feature>
<evidence type="ECO:0000256" key="8">
    <source>
        <dbReference type="SAM" id="Phobius"/>
    </source>
</evidence>
<keyword evidence="3 8" id="KW-1133">Transmembrane helix</keyword>
<dbReference type="RefSeq" id="XP_031854353.1">
    <property type="nucleotide sequence ID" value="XM_031998462.1"/>
</dbReference>
<keyword evidence="4 8" id="KW-0472">Membrane</keyword>
<feature type="transmembrane region" description="Helical" evidence="8">
    <location>
        <begin position="353"/>
        <end position="379"/>
    </location>
</feature>
<evidence type="ECO:0000256" key="2">
    <source>
        <dbReference type="ARBA" id="ARBA00022692"/>
    </source>
</evidence>
<protein>
    <recommendedName>
        <fullName evidence="6">pH-response regulator protein palH/RIM21</fullName>
    </recommendedName>
</protein>
<feature type="compositionally biased region" description="Low complexity" evidence="7">
    <location>
        <begin position="671"/>
        <end position="688"/>
    </location>
</feature>
<accession>A0A5E8BRT1</accession>
<feature type="region of interest" description="Disordered" evidence="7">
    <location>
        <begin position="636"/>
        <end position="688"/>
    </location>
</feature>
<feature type="transmembrane region" description="Helical" evidence="8">
    <location>
        <begin position="287"/>
        <end position="308"/>
    </location>
</feature>
<evidence type="ECO:0000256" key="6">
    <source>
        <dbReference type="ARBA" id="ARBA00040155"/>
    </source>
</evidence>
<evidence type="ECO:0000313" key="10">
    <source>
        <dbReference type="Proteomes" id="UP000398389"/>
    </source>
</evidence>
<dbReference type="EMBL" id="CABVLU010000003">
    <property type="protein sequence ID" value="VVT53781.1"/>
    <property type="molecule type" value="Genomic_DNA"/>
</dbReference>
<feature type="compositionally biased region" description="Low complexity" evidence="7">
    <location>
        <begin position="482"/>
        <end position="507"/>
    </location>
</feature>
<feature type="compositionally biased region" description="Basic residues" evidence="7">
    <location>
        <begin position="580"/>
        <end position="596"/>
    </location>
</feature>
<comment type="similarity">
    <text evidence="5">Belongs to the palH/RIM21 family.</text>
</comment>
<feature type="region of interest" description="Disordered" evidence="7">
    <location>
        <begin position="757"/>
        <end position="804"/>
    </location>
</feature>
<reference evidence="9 10" key="1">
    <citation type="submission" date="2019-09" db="EMBL/GenBank/DDBJ databases">
        <authorList>
            <person name="Brejova B."/>
        </authorList>
    </citation>
    <scope>NUCLEOTIDE SEQUENCE [LARGE SCALE GENOMIC DNA]</scope>
</reference>
<dbReference type="InterPro" id="IPR014844">
    <property type="entry name" value="PalH"/>
</dbReference>
<feature type="compositionally biased region" description="Polar residues" evidence="7">
    <location>
        <begin position="508"/>
        <end position="524"/>
    </location>
</feature>
<dbReference type="GO" id="GO:0005886">
    <property type="term" value="C:plasma membrane"/>
    <property type="evidence" value="ECO:0007669"/>
    <property type="project" value="TreeGrafter"/>
</dbReference>
<feature type="transmembrane region" description="Helical" evidence="8">
    <location>
        <begin position="320"/>
        <end position="341"/>
    </location>
</feature>
<evidence type="ECO:0000256" key="4">
    <source>
        <dbReference type="ARBA" id="ARBA00023136"/>
    </source>
</evidence>
<keyword evidence="10" id="KW-1185">Reference proteome</keyword>
<dbReference type="Proteomes" id="UP000398389">
    <property type="component" value="Unassembled WGS sequence"/>
</dbReference>
<gene>
    <name evidence="9" type="ORF">SAPINGB_P003746</name>
</gene>
<evidence type="ECO:0000256" key="1">
    <source>
        <dbReference type="ARBA" id="ARBA00004141"/>
    </source>
</evidence>
<evidence type="ECO:0000313" key="9">
    <source>
        <dbReference type="EMBL" id="VVT53781.1"/>
    </source>
</evidence>
<feature type="region of interest" description="Disordered" evidence="7">
    <location>
        <begin position="454"/>
        <end position="473"/>
    </location>
</feature>
<feature type="region of interest" description="Disordered" evidence="7">
    <location>
        <begin position="840"/>
        <end position="861"/>
    </location>
</feature>
<sequence>MLVAATYKIVLANHFQHTLPTLALTLTLSPTPLSLPLPLPLPTLTPTPTPTPTPTLQILLPRYDIWREAQSTDYHNSACSQIALSTGTLLIDASTIIDIDRNLIIYPTQSSQHSQSSSLHLPIQTHILLYNAACIDGHPVQIKRPPAYRNTPNIVAAFDSDWAAWTASSQGKFSLSIVPYIYSIAISTTICLLLSILVLCFQWSSRPPLFKLALVVSTAYLIAITAVSMAILYNQYKTYGYQNAAALRRSLRHPAMYGLNLAFNTILYLAQVQATMLLFSRKKEKRIVFWIGGSLTVVGQSIWGISVFHKNILDSALPAFAYLFQIALAVLFLCCTCYYAITHYHSVLGPDMLPITLFAILTSAASLVLFIVDLANVWVIEWSDAVSWVTTAVSIIGVWEWFERSDKLERHREKNGILGRQIFEEDALFGPHDYHSTDEEYDDPKHKKSTVVRFSSTSNNNNSGGSSGSSSSGKRLILHTLQKTTPQSSQTSHHSNLTLASSSSSTNQNKRLYQRTSHTHSQQGRPRIIASRIQDEDEDEGNDGDNDDDDDVDVDDDNNDNDNNDNDNDNDNTDPMLPSARRHSHSHSHSHKRNHSQKIATLRKYYHRVAVDPLIHLSDFLINLGLAFSRPISAVSHISSSGSGSNNPTPCPNPGTTGSTASMQRTAKPATLTMPTMPTMPTLPTMSTMPTMPTIPTMPTMPTMPIMPTTRNNKIPPPTVQSSPTKHTTSTADTVLYHYANNRLHFYTRNAPNTTFSKRWSAGNGRGQPTDPAAATSSGVDNGGTAPGTPARTASSTPQSRRVVDGSIESGAEVGAAGNQQVKERAKYVHVRRHGLRAHEHIVSDEGVEEEEDDVDDVDDD</sequence>
<proteinExistence type="inferred from homology"/>
<evidence type="ECO:0000256" key="5">
    <source>
        <dbReference type="ARBA" id="ARBA00038109"/>
    </source>
</evidence>
<feature type="transmembrane region" description="Helical" evidence="8">
    <location>
        <begin position="180"/>
        <end position="200"/>
    </location>
</feature>
<dbReference type="GO" id="GO:0071467">
    <property type="term" value="P:cellular response to pH"/>
    <property type="evidence" value="ECO:0007669"/>
    <property type="project" value="TreeGrafter"/>
</dbReference>
<organism evidence="9 10">
    <name type="scientific">Magnusiomyces paraingens</name>
    <dbReference type="NCBI Taxonomy" id="2606893"/>
    <lineage>
        <taxon>Eukaryota</taxon>
        <taxon>Fungi</taxon>
        <taxon>Dikarya</taxon>
        <taxon>Ascomycota</taxon>
        <taxon>Saccharomycotina</taxon>
        <taxon>Dipodascomycetes</taxon>
        <taxon>Dipodascales</taxon>
        <taxon>Dipodascaceae</taxon>
        <taxon>Magnusiomyces</taxon>
    </lineage>
</organism>
<dbReference type="GeneID" id="43582562"/>
<dbReference type="AlphaFoldDB" id="A0A5E8BRT1"/>
<dbReference type="PANTHER" id="PTHR35779:SF1">
    <property type="entry name" value="PH-RESPONSE REGULATOR PROTEIN PALH_RIM21"/>
    <property type="match status" value="1"/>
</dbReference>
<feature type="transmembrane region" description="Helical" evidence="8">
    <location>
        <begin position="385"/>
        <end position="402"/>
    </location>
</feature>